<dbReference type="CDD" id="cd10211">
    <property type="entry name" value="ASKHA_NBD_Arp5"/>
    <property type="match status" value="1"/>
</dbReference>
<protein>
    <submittedName>
        <fullName evidence="4">Protein-vacuolar targeting-related protein</fullName>
    </submittedName>
</protein>
<dbReference type="Pfam" id="PF00022">
    <property type="entry name" value="Actin"/>
    <property type="match status" value="2"/>
</dbReference>
<keyword evidence="2" id="KW-0175">Coiled coil</keyword>
<dbReference type="SMART" id="SM00268">
    <property type="entry name" value="ACTIN"/>
    <property type="match status" value="1"/>
</dbReference>
<keyword evidence="5" id="KW-1185">Reference proteome</keyword>
<evidence type="ECO:0000256" key="2">
    <source>
        <dbReference type="SAM" id="Coils"/>
    </source>
</evidence>
<evidence type="ECO:0000256" key="3">
    <source>
        <dbReference type="SAM" id="MobiDB-lite"/>
    </source>
</evidence>
<evidence type="ECO:0000313" key="5">
    <source>
        <dbReference type="Proteomes" id="UP000193218"/>
    </source>
</evidence>
<feature type="region of interest" description="Disordered" evidence="3">
    <location>
        <begin position="381"/>
        <end position="419"/>
    </location>
</feature>
<reference evidence="4 5" key="1">
    <citation type="submission" date="2017-03" db="EMBL/GenBank/DDBJ databases">
        <title>Widespread Adenine N6-methylation of Active Genes in Fungi.</title>
        <authorList>
            <consortium name="DOE Joint Genome Institute"/>
            <person name="Mondo S.J."/>
            <person name="Dannebaum R.O."/>
            <person name="Kuo R.C."/>
            <person name="Louie K.B."/>
            <person name="Bewick A.J."/>
            <person name="Labutti K."/>
            <person name="Haridas S."/>
            <person name="Kuo A."/>
            <person name="Salamov A."/>
            <person name="Ahrendt S.R."/>
            <person name="Lau R."/>
            <person name="Bowen B.P."/>
            <person name="Lipzen A."/>
            <person name="Sullivan W."/>
            <person name="Andreopoulos W.B."/>
            <person name="Clum A."/>
            <person name="Lindquist E."/>
            <person name="Daum C."/>
            <person name="Northen T.R."/>
            <person name="Ramamoorthy G."/>
            <person name="Schmitz R.J."/>
            <person name="Gryganskyi A."/>
            <person name="Culley D."/>
            <person name="Magnuson J."/>
            <person name="James T.Y."/>
            <person name="O'Malley M.A."/>
            <person name="Stajich J.E."/>
            <person name="Spatafora J.W."/>
            <person name="Visel A."/>
            <person name="Grigoriev I.V."/>
        </authorList>
    </citation>
    <scope>NUCLEOTIDE SEQUENCE [LARGE SCALE GENOMIC DNA]</scope>
    <source>
        <strain evidence="4 5">NRRL Y-17943</strain>
    </source>
</reference>
<feature type="region of interest" description="Disordered" evidence="3">
    <location>
        <begin position="503"/>
        <end position="530"/>
    </location>
</feature>
<accession>A0A1Y1U9E3</accession>
<dbReference type="SUPFAM" id="SSF53067">
    <property type="entry name" value="Actin-like ATPase domain"/>
    <property type="match status" value="2"/>
</dbReference>
<dbReference type="InParanoid" id="A0A1Y1U9E3"/>
<dbReference type="STRING" id="4999.A0A1Y1U9E3"/>
<dbReference type="FunCoup" id="A0A1Y1U9E3">
    <property type="interactions" value="287"/>
</dbReference>
<dbReference type="Proteomes" id="UP000193218">
    <property type="component" value="Unassembled WGS sequence"/>
</dbReference>
<name>A0A1Y1U9E3_9TREE</name>
<proteinExistence type="inferred from homology"/>
<comment type="similarity">
    <text evidence="1">Belongs to the actin family.</text>
</comment>
<evidence type="ECO:0000256" key="1">
    <source>
        <dbReference type="RuleBase" id="RU000487"/>
    </source>
</evidence>
<evidence type="ECO:0000313" key="4">
    <source>
        <dbReference type="EMBL" id="ORX34651.1"/>
    </source>
</evidence>
<dbReference type="InterPro" id="IPR004000">
    <property type="entry name" value="Actin"/>
</dbReference>
<dbReference type="Gene3D" id="3.30.420.40">
    <property type="match status" value="4"/>
</dbReference>
<dbReference type="InterPro" id="IPR043129">
    <property type="entry name" value="ATPase_NBD"/>
</dbReference>
<dbReference type="RefSeq" id="XP_021868893.1">
    <property type="nucleotide sequence ID" value="XM_022013591.1"/>
</dbReference>
<organism evidence="4 5">
    <name type="scientific">Kockovaella imperatae</name>
    <dbReference type="NCBI Taxonomy" id="4999"/>
    <lineage>
        <taxon>Eukaryota</taxon>
        <taxon>Fungi</taxon>
        <taxon>Dikarya</taxon>
        <taxon>Basidiomycota</taxon>
        <taxon>Agaricomycotina</taxon>
        <taxon>Tremellomycetes</taxon>
        <taxon>Tremellales</taxon>
        <taxon>Cuniculitremaceae</taxon>
        <taxon>Kockovaella</taxon>
    </lineage>
</organism>
<dbReference type="GeneID" id="33555399"/>
<dbReference type="Gene3D" id="3.90.640.10">
    <property type="entry name" value="Actin, Chain A, domain 4"/>
    <property type="match status" value="2"/>
</dbReference>
<dbReference type="FunFam" id="3.30.420.40:FF:000058">
    <property type="entry name" value="Putative actin-related protein 5"/>
    <property type="match status" value="1"/>
</dbReference>
<dbReference type="PANTHER" id="PTHR11937">
    <property type="entry name" value="ACTIN"/>
    <property type="match status" value="1"/>
</dbReference>
<feature type="region of interest" description="Disordered" evidence="3">
    <location>
        <begin position="432"/>
        <end position="456"/>
    </location>
</feature>
<feature type="compositionally biased region" description="Acidic residues" evidence="3">
    <location>
        <begin position="518"/>
        <end position="529"/>
    </location>
</feature>
<comment type="caution">
    <text evidence="4">The sequence shown here is derived from an EMBL/GenBank/DDBJ whole genome shotgun (WGS) entry which is preliminary data.</text>
</comment>
<dbReference type="OrthoDB" id="7340501at2759"/>
<gene>
    <name evidence="4" type="ORF">BD324DRAFT_582998</name>
</gene>
<dbReference type="AlphaFoldDB" id="A0A1Y1U9E3"/>
<sequence>MDIDEPSNGAGPSKSRQGSRTIYIPETTNYQATVQQPFDYHSLDGTDPAICIDNGSHSWRAGFSSMSTPYIDRLNVVSRYKERKQNRNILLFGQDTDADASSRANIRSMFDGDLLIHGDILENALDYTFLTLGIDSTRIEQPIVMTERLANPLFTRAMTSEMLFELYNCPSVTFGIDSLFAFSQSAHPDGLAISLGHNATTIIPVCNGKGLLSRAKRIPWGGAQAAETLLRLAQLKYPGFPVKVTSSQATFMYHETCYFASNYEEELRLLESPENMAKMSTVVQFPYAQPDVVEKTDAEIAAALDRRREQGKRLQEMQAKQRAEKLAAKMVELEDYKQLLAERPTLKRADFVNRLQELTPFESEAEMESWIKKTESDIRRKQKKEAGEDIEPEEEPVFPLVDRPDEELTEEEVKEKRRQKLMKAGWETRVKAREEKKKEQAKKDEEKRQEESERATDLTGWANKLRAEQDAVINRIADRKKRRAQLGNRKSVASQSRMKSLANLAADDTNKKRKKNGDDDDGFGMDDSDWMVYREISGEDESEAEEEDQSQLQSIETRLLQFDPTFTEEDTMQGQAHAKNALVNAFVRGGSNGRYEPEDLKQSHQLHLNVERIRVPETWFQPSMFGVDCAGVGENSGWLLNGFEEEQRKRMMQGIFLTGGSSVISGLHTRLRNTLTPLLPFRAPLKILSSPDKDPRLDAWKGIALWSRTEQAKSARITRAEYEEFGGEWVKEHPWGNAPL</sequence>
<feature type="coiled-coil region" evidence="2">
    <location>
        <begin position="300"/>
        <end position="343"/>
    </location>
</feature>
<dbReference type="EMBL" id="NBSH01000013">
    <property type="protein sequence ID" value="ORX34651.1"/>
    <property type="molecule type" value="Genomic_DNA"/>
</dbReference>